<protein>
    <recommendedName>
        <fullName evidence="3">Fungal lipase-type domain-containing protein</fullName>
    </recommendedName>
</protein>
<evidence type="ECO:0000259" key="3">
    <source>
        <dbReference type="Pfam" id="PF01764"/>
    </source>
</evidence>
<dbReference type="GO" id="GO:0006629">
    <property type="term" value="P:lipid metabolic process"/>
    <property type="evidence" value="ECO:0007669"/>
    <property type="project" value="InterPro"/>
</dbReference>
<dbReference type="InterPro" id="IPR051218">
    <property type="entry name" value="Sec_MonoDiacylglyc_Lipase"/>
</dbReference>
<feature type="chain" id="PRO_5043923599" description="Fungal lipase-type domain-containing protein" evidence="2">
    <location>
        <begin position="21"/>
        <end position="500"/>
    </location>
</feature>
<feature type="signal peptide" evidence="2">
    <location>
        <begin position="1"/>
        <end position="20"/>
    </location>
</feature>
<comment type="caution">
    <text evidence="4">The sequence shown here is derived from an EMBL/GenBank/DDBJ whole genome shotgun (WGS) entry which is preliminary data.</text>
</comment>
<name>A0AAW1TGD9_9CHLO</name>
<reference evidence="4 5" key="1">
    <citation type="journal article" date="2024" name="Nat. Commun.">
        <title>Phylogenomics reveals the evolutionary origins of lichenization in chlorophyte algae.</title>
        <authorList>
            <person name="Puginier C."/>
            <person name="Libourel C."/>
            <person name="Otte J."/>
            <person name="Skaloud P."/>
            <person name="Haon M."/>
            <person name="Grisel S."/>
            <person name="Petersen M."/>
            <person name="Berrin J.G."/>
            <person name="Delaux P.M."/>
            <person name="Dal Grande F."/>
            <person name="Keller J."/>
        </authorList>
    </citation>
    <scope>NUCLEOTIDE SEQUENCE [LARGE SCALE GENOMIC DNA]</scope>
    <source>
        <strain evidence="4 5">SAG 2523</strain>
    </source>
</reference>
<dbReference type="InterPro" id="IPR002921">
    <property type="entry name" value="Fungal_lipase-type"/>
</dbReference>
<keyword evidence="2" id="KW-0732">Signal</keyword>
<evidence type="ECO:0000256" key="1">
    <source>
        <dbReference type="SAM" id="MobiDB-lite"/>
    </source>
</evidence>
<proteinExistence type="predicted"/>
<dbReference type="CDD" id="cd00519">
    <property type="entry name" value="Lipase_3"/>
    <property type="match status" value="1"/>
</dbReference>
<dbReference type="Proteomes" id="UP001485043">
    <property type="component" value="Unassembled WGS sequence"/>
</dbReference>
<keyword evidence="5" id="KW-1185">Reference proteome</keyword>
<dbReference type="SUPFAM" id="SSF53474">
    <property type="entry name" value="alpha/beta-Hydrolases"/>
    <property type="match status" value="1"/>
</dbReference>
<sequence>MWPFLLTRLLCAVLFQPGLALTSLPSPSKRHLQSRFDPPQQSDLDRNLWQYTHQQLPAASELDSLQGSFLKGPSRDPSSLQTTHFGAAGRPGWKWGAYIRDLHHCDSEEQAQQRGAPCQSGPQRWSPSDDESWGSWAMHTWQMGSEMTAKYLGAWDHWLMPSNPGSWRRPRPGMAGQTGDLALRGMLQQRLADTGLSDFNDSSLVPLLPYPVAWLLEDAEEELANATRLPLQLTRARTLATQVSVSYCSHPAIRAWNCSRCHGKMEGFELERLTFDQQWDLAGYAGFSPHLDAMVVAFRGTDSHSISNWAENMRYWRTDLHLPYPGAEGALVHTGFFLSYNTSNLAPNITEAIGNLIRKHPGKPLYVAGHSMGGALATICAIDLKFAFGLPDVRVYTYGSPRVGNDIFASFFAANIQESIRVTHNRDVVPAWPPEIVGFHHVAREVWVIDVASVGVIGICDNSGEDPRCHNSVCYLGLCTSVHDHLHYLGAGMYHRGGSC</sequence>
<dbReference type="EMBL" id="JALJOV010000057">
    <property type="protein sequence ID" value="KAK9867888.1"/>
    <property type="molecule type" value="Genomic_DNA"/>
</dbReference>
<evidence type="ECO:0000313" key="4">
    <source>
        <dbReference type="EMBL" id="KAK9867888.1"/>
    </source>
</evidence>
<dbReference type="AlphaFoldDB" id="A0AAW1TGD9"/>
<feature type="region of interest" description="Disordered" evidence="1">
    <location>
        <begin position="108"/>
        <end position="131"/>
    </location>
</feature>
<dbReference type="PANTHER" id="PTHR45856:SF25">
    <property type="entry name" value="FUNGAL LIPASE-LIKE DOMAIN-CONTAINING PROTEIN"/>
    <property type="match status" value="1"/>
</dbReference>
<gene>
    <name evidence="4" type="ORF">WJX84_002627</name>
</gene>
<evidence type="ECO:0000256" key="2">
    <source>
        <dbReference type="SAM" id="SignalP"/>
    </source>
</evidence>
<dbReference type="InterPro" id="IPR029058">
    <property type="entry name" value="AB_hydrolase_fold"/>
</dbReference>
<evidence type="ECO:0000313" key="5">
    <source>
        <dbReference type="Proteomes" id="UP001485043"/>
    </source>
</evidence>
<dbReference type="Pfam" id="PF01764">
    <property type="entry name" value="Lipase_3"/>
    <property type="match status" value="1"/>
</dbReference>
<dbReference type="Gene3D" id="3.40.50.1820">
    <property type="entry name" value="alpha/beta hydrolase"/>
    <property type="match status" value="1"/>
</dbReference>
<organism evidence="4 5">
    <name type="scientific">Apatococcus fuscideae</name>
    <dbReference type="NCBI Taxonomy" id="2026836"/>
    <lineage>
        <taxon>Eukaryota</taxon>
        <taxon>Viridiplantae</taxon>
        <taxon>Chlorophyta</taxon>
        <taxon>core chlorophytes</taxon>
        <taxon>Trebouxiophyceae</taxon>
        <taxon>Chlorellales</taxon>
        <taxon>Chlorellaceae</taxon>
        <taxon>Apatococcus</taxon>
    </lineage>
</organism>
<dbReference type="PANTHER" id="PTHR45856">
    <property type="entry name" value="ALPHA/BETA-HYDROLASES SUPERFAMILY PROTEIN"/>
    <property type="match status" value="1"/>
</dbReference>
<feature type="domain" description="Fungal lipase-type" evidence="3">
    <location>
        <begin position="295"/>
        <end position="435"/>
    </location>
</feature>
<accession>A0AAW1TGD9</accession>